<evidence type="ECO:0000256" key="1">
    <source>
        <dbReference type="SAM" id="MobiDB-lite"/>
    </source>
</evidence>
<name>A0A5C6ADQ3_9BACT</name>
<feature type="region of interest" description="Disordered" evidence="1">
    <location>
        <begin position="168"/>
        <end position="195"/>
    </location>
</feature>
<gene>
    <name evidence="2" type="ORF">Pla100_26910</name>
</gene>
<evidence type="ECO:0000313" key="2">
    <source>
        <dbReference type="EMBL" id="TWT97537.1"/>
    </source>
</evidence>
<proteinExistence type="predicted"/>
<feature type="region of interest" description="Disordered" evidence="1">
    <location>
        <begin position="456"/>
        <end position="537"/>
    </location>
</feature>
<comment type="caution">
    <text evidence="2">The sequence shown here is derived from an EMBL/GenBank/DDBJ whole genome shotgun (WGS) entry which is preliminary data.</text>
</comment>
<feature type="region of interest" description="Disordered" evidence="1">
    <location>
        <begin position="134"/>
        <end position="156"/>
    </location>
</feature>
<evidence type="ECO:0000313" key="3">
    <source>
        <dbReference type="Proteomes" id="UP000316213"/>
    </source>
</evidence>
<sequence>MRGSRLAVRAGEGSIAQVYFMDEITHAMDRNMAVQRAERSHLNGVDSDRLASNGKRLSEQQTGCGGGLRCCTVGAMSAISFKTVALTAILAGCATGIAGGDEAAWQPRPLALPATSENWQWSPPVKETTDPAPVAQIILPPPPPAPVEPEPEPTPAEIRQERIAQKRAEMRERSELEEASRSSYSLPPSDQINLGSRKSQLAEKAVEQLRLANWATKRGAIASAKAAAIDTLRTIAALRDAQIGDNSHTLALNECFDAVRESADFAGRYGPVDTRAIARLIEVHQTPALKQINTENLTSARAVEAYLNFAKVRLTQAVHGGPLAAEAALILADLEVLVSNGAVENSADHSSLHSAELALMYRRAAVEISPDNADAYAQLGRTLLRRSIPGAAKECLLASVSVQPTRQRVEALLEAAALSGDFLLVDQCEKQLAGTTLPSELPVQVMSPEAFARTSHPMPQHAMAQHSAPTQSFTPVPQPGFDVRVAAQPDQRHPHGQNQPRGPSLPTDQSQRSTGQILDPTLPVPPLAIRSSGRSYW</sequence>
<dbReference type="EMBL" id="SJPM01000004">
    <property type="protein sequence ID" value="TWT97537.1"/>
    <property type="molecule type" value="Genomic_DNA"/>
</dbReference>
<organism evidence="2 3">
    <name type="scientific">Neorhodopirellula pilleata</name>
    <dbReference type="NCBI Taxonomy" id="2714738"/>
    <lineage>
        <taxon>Bacteria</taxon>
        <taxon>Pseudomonadati</taxon>
        <taxon>Planctomycetota</taxon>
        <taxon>Planctomycetia</taxon>
        <taxon>Pirellulales</taxon>
        <taxon>Pirellulaceae</taxon>
        <taxon>Neorhodopirellula</taxon>
    </lineage>
</organism>
<feature type="compositionally biased region" description="Basic and acidic residues" evidence="1">
    <location>
        <begin position="168"/>
        <end position="180"/>
    </location>
</feature>
<feature type="compositionally biased region" description="Pro residues" evidence="1">
    <location>
        <begin position="139"/>
        <end position="154"/>
    </location>
</feature>
<feature type="compositionally biased region" description="Polar residues" evidence="1">
    <location>
        <begin position="496"/>
        <end position="516"/>
    </location>
</feature>
<accession>A0A5C6ADQ3</accession>
<dbReference type="InterPro" id="IPR011990">
    <property type="entry name" value="TPR-like_helical_dom_sf"/>
</dbReference>
<evidence type="ECO:0008006" key="4">
    <source>
        <dbReference type="Google" id="ProtNLM"/>
    </source>
</evidence>
<dbReference type="AlphaFoldDB" id="A0A5C6ADQ3"/>
<dbReference type="Gene3D" id="1.25.40.10">
    <property type="entry name" value="Tetratricopeptide repeat domain"/>
    <property type="match status" value="1"/>
</dbReference>
<reference evidence="2 3" key="1">
    <citation type="submission" date="2019-02" db="EMBL/GenBank/DDBJ databases">
        <title>Deep-cultivation of Planctomycetes and their phenomic and genomic characterization uncovers novel biology.</title>
        <authorList>
            <person name="Wiegand S."/>
            <person name="Jogler M."/>
            <person name="Boedeker C."/>
            <person name="Pinto D."/>
            <person name="Vollmers J."/>
            <person name="Rivas-Marin E."/>
            <person name="Kohn T."/>
            <person name="Peeters S.H."/>
            <person name="Heuer A."/>
            <person name="Rast P."/>
            <person name="Oberbeckmann S."/>
            <person name="Bunk B."/>
            <person name="Jeske O."/>
            <person name="Meyerdierks A."/>
            <person name="Storesund J.E."/>
            <person name="Kallscheuer N."/>
            <person name="Luecker S."/>
            <person name="Lage O.M."/>
            <person name="Pohl T."/>
            <person name="Merkel B.J."/>
            <person name="Hornburger P."/>
            <person name="Mueller R.-W."/>
            <person name="Bruemmer F."/>
            <person name="Labrenz M."/>
            <person name="Spormann A.M."/>
            <person name="Op Den Camp H."/>
            <person name="Overmann J."/>
            <person name="Amann R."/>
            <person name="Jetten M.S.M."/>
            <person name="Mascher T."/>
            <person name="Medema M.H."/>
            <person name="Devos D.P."/>
            <person name="Kaster A.-K."/>
            <person name="Ovreas L."/>
            <person name="Rohde M."/>
            <person name="Galperin M.Y."/>
            <person name="Jogler C."/>
        </authorList>
    </citation>
    <scope>NUCLEOTIDE SEQUENCE [LARGE SCALE GENOMIC DNA]</scope>
    <source>
        <strain evidence="2 3">Pla100</strain>
    </source>
</reference>
<keyword evidence="3" id="KW-1185">Reference proteome</keyword>
<dbReference type="Proteomes" id="UP000316213">
    <property type="component" value="Unassembled WGS sequence"/>
</dbReference>
<protein>
    <recommendedName>
        <fullName evidence="4">Tetratricopeptide repeat protein</fullName>
    </recommendedName>
</protein>